<proteinExistence type="predicted"/>
<organism evidence="3 4">
    <name type="scientific">Arabis nemorensis</name>
    <dbReference type="NCBI Taxonomy" id="586526"/>
    <lineage>
        <taxon>Eukaryota</taxon>
        <taxon>Viridiplantae</taxon>
        <taxon>Streptophyta</taxon>
        <taxon>Embryophyta</taxon>
        <taxon>Tracheophyta</taxon>
        <taxon>Spermatophyta</taxon>
        <taxon>Magnoliopsida</taxon>
        <taxon>eudicotyledons</taxon>
        <taxon>Gunneridae</taxon>
        <taxon>Pentapetalae</taxon>
        <taxon>rosids</taxon>
        <taxon>malvids</taxon>
        <taxon>Brassicales</taxon>
        <taxon>Brassicaceae</taxon>
        <taxon>Arabideae</taxon>
        <taxon>Arabis</taxon>
    </lineage>
</organism>
<evidence type="ECO:0000259" key="2">
    <source>
        <dbReference type="Pfam" id="PF23726"/>
    </source>
</evidence>
<evidence type="ECO:0000313" key="3">
    <source>
        <dbReference type="EMBL" id="VVB05416.1"/>
    </source>
</evidence>
<feature type="domain" description="RSE1/DDB1/CPSF1 second beta-propeller" evidence="2">
    <location>
        <begin position="3"/>
        <end position="74"/>
    </location>
</feature>
<accession>A0A565BVM9</accession>
<dbReference type="Pfam" id="PF03178">
    <property type="entry name" value="CPSF_A"/>
    <property type="match status" value="1"/>
</dbReference>
<dbReference type="Proteomes" id="UP000489600">
    <property type="component" value="Unassembled WGS sequence"/>
</dbReference>
<dbReference type="Gene3D" id="2.130.10.10">
    <property type="entry name" value="YVTN repeat-like/Quinoprotein amine dehydrogenase"/>
    <property type="match status" value="2"/>
</dbReference>
<dbReference type="GO" id="GO:0003676">
    <property type="term" value="F:nucleic acid binding"/>
    <property type="evidence" value="ECO:0007669"/>
    <property type="project" value="InterPro"/>
</dbReference>
<gene>
    <name evidence="3" type="ORF">ANE_LOCUS15860</name>
</gene>
<dbReference type="EMBL" id="CABITT030000005">
    <property type="protein sequence ID" value="VVB05416.1"/>
    <property type="molecule type" value="Genomic_DNA"/>
</dbReference>
<feature type="domain" description="RSE1/DDB1/CPSF1 C-terminal" evidence="1">
    <location>
        <begin position="244"/>
        <end position="352"/>
    </location>
</feature>
<name>A0A565BVM9_9BRAS</name>
<evidence type="ECO:0000259" key="1">
    <source>
        <dbReference type="Pfam" id="PF03178"/>
    </source>
</evidence>
<comment type="caution">
    <text evidence="3">The sequence shown here is derived from an EMBL/GenBank/DDBJ whole genome shotgun (WGS) entry which is preliminary data.</text>
</comment>
<dbReference type="InterPro" id="IPR015943">
    <property type="entry name" value="WD40/YVTN_repeat-like_dom_sf"/>
</dbReference>
<dbReference type="InterPro" id="IPR058543">
    <property type="entry name" value="Beta-prop_RSE1/DDB1/CPSF1_2nd"/>
</dbReference>
<dbReference type="GO" id="GO:0005634">
    <property type="term" value="C:nucleus"/>
    <property type="evidence" value="ECO:0007669"/>
    <property type="project" value="InterPro"/>
</dbReference>
<reference evidence="3" key="1">
    <citation type="submission" date="2019-07" db="EMBL/GenBank/DDBJ databases">
        <authorList>
            <person name="Dittberner H."/>
        </authorList>
    </citation>
    <scope>NUCLEOTIDE SEQUENCE [LARGE SCALE GENOMIC DNA]</scope>
</reference>
<evidence type="ECO:0000313" key="4">
    <source>
        <dbReference type="Proteomes" id="UP000489600"/>
    </source>
</evidence>
<dbReference type="AlphaFoldDB" id="A0A565BVM9"/>
<protein>
    <submittedName>
        <fullName evidence="3">Uncharacterized protein</fullName>
    </submittedName>
</protein>
<dbReference type="PANTHER" id="PTHR10644">
    <property type="entry name" value="DNA REPAIR/RNA PROCESSING CPSF FAMILY"/>
    <property type="match status" value="1"/>
</dbReference>
<dbReference type="Pfam" id="PF23726">
    <property type="entry name" value="Beta-prop_RSE1_2nd"/>
    <property type="match status" value="1"/>
</dbReference>
<sequence>MDAKKSIVKVGYNRLQVVIALSGGELIHFEADMTGQLMEVEKHEMSGDVACLHIAPVPEGSQRSRFLALGSYDNLCVEGVVSVAGDALRIFMVDLLGKTFKETMVPPGYTPRKFVVQPKQKLLVIIETDHGAFTAEEREAIRKTPLSDEQYGYPKAESEKWVSYTRVLDPKTAATTCLLELLENEAAVRSGPKRIWWLRSHISIGFVDEGKSLELLHKTQVEGVCSLPVPRKTAGGHRTRTQILQSIHYCKYRPDENQLYILADDCVPRWLTASHHVDFAGEDKFGNVYFVRSPQDVSEEIEEDPTGGKIKWEQGKLNGAPNKADEIVQFHVGDVVTCLQKALMIPGRTESIMSILLSVGETTWLTDLHIFRSR</sequence>
<keyword evidence="4" id="KW-1185">Reference proteome</keyword>
<dbReference type="OrthoDB" id="1041414at2759"/>
<dbReference type="InterPro" id="IPR004871">
    <property type="entry name" value="RSE1/DDB1/CPSF1_C"/>
</dbReference>
<dbReference type="InterPro" id="IPR050358">
    <property type="entry name" value="RSE1/DDB1/CFT1"/>
</dbReference>